<keyword evidence="1" id="KW-0560">Oxidoreductase</keyword>
<reference evidence="3" key="1">
    <citation type="submission" date="2021-03" db="EMBL/GenBank/DDBJ databases">
        <title>Molecular epidemiology and mechanisms of colistin and carbapenem resistance in Enterobacteriaceae from clinical isolates, the environment and porcine samples in Pretoria, South Africa.</title>
        <authorList>
            <person name="Bogoshi D."/>
            <person name="Mbelle N.M."/>
            <person name="Naidoo V."/>
            <person name="Osei Sekyere J."/>
        </authorList>
    </citation>
    <scope>NUCLEOTIDE SEQUENCE</scope>
    <source>
        <strain evidence="3">C080</strain>
    </source>
</reference>
<dbReference type="Gene3D" id="3.50.50.60">
    <property type="entry name" value="FAD/NAD(P)-binding domain"/>
    <property type="match status" value="1"/>
</dbReference>
<evidence type="ECO:0000256" key="1">
    <source>
        <dbReference type="ARBA" id="ARBA00023002"/>
    </source>
</evidence>
<sequence length="117" mass="12948">MMEEQTDWDIVVIGGGVVGCAVFRQFCLMGARTLLLEKGAISCPAPAKPTARCCIPASSAQRRHELRCMQAGYREFIAIRERMNLPLLPTGALVVALDEQQWPRCPRHAAGARQRRA</sequence>
<dbReference type="GO" id="GO:0016491">
    <property type="term" value="F:oxidoreductase activity"/>
    <property type="evidence" value="ECO:0007669"/>
    <property type="project" value="UniProtKB-KW"/>
</dbReference>
<protein>
    <submittedName>
        <fullName evidence="3">FAD-dependent oxidoreductase</fullName>
    </submittedName>
</protein>
<dbReference type="Gene3D" id="3.30.9.10">
    <property type="entry name" value="D-Amino Acid Oxidase, subunit A, domain 2"/>
    <property type="match status" value="1"/>
</dbReference>
<name>A0A939SP04_SERMA</name>
<gene>
    <name evidence="3" type="ORF">J4732_18815</name>
</gene>
<evidence type="ECO:0000259" key="2">
    <source>
        <dbReference type="Pfam" id="PF01266"/>
    </source>
</evidence>
<dbReference type="AlphaFoldDB" id="A0A939SP04"/>
<feature type="domain" description="FAD dependent oxidoreductase" evidence="2">
    <location>
        <begin position="9"/>
        <end position="113"/>
    </location>
</feature>
<dbReference type="InterPro" id="IPR036188">
    <property type="entry name" value="FAD/NAD-bd_sf"/>
</dbReference>
<dbReference type="Pfam" id="PF01266">
    <property type="entry name" value="DAO"/>
    <property type="match status" value="1"/>
</dbReference>
<dbReference type="SUPFAM" id="SSF51905">
    <property type="entry name" value="FAD/NAD(P)-binding domain"/>
    <property type="match status" value="1"/>
</dbReference>
<dbReference type="InterPro" id="IPR006076">
    <property type="entry name" value="FAD-dep_OxRdtase"/>
</dbReference>
<accession>A0A939SP04</accession>
<comment type="caution">
    <text evidence="3">The sequence shown here is derived from an EMBL/GenBank/DDBJ whole genome shotgun (WGS) entry which is preliminary data.</text>
</comment>
<organism evidence="3">
    <name type="scientific">Serratia marcescens</name>
    <dbReference type="NCBI Taxonomy" id="615"/>
    <lineage>
        <taxon>Bacteria</taxon>
        <taxon>Pseudomonadati</taxon>
        <taxon>Pseudomonadota</taxon>
        <taxon>Gammaproteobacteria</taxon>
        <taxon>Enterobacterales</taxon>
        <taxon>Yersiniaceae</taxon>
        <taxon>Serratia</taxon>
    </lineage>
</organism>
<evidence type="ECO:0000313" key="3">
    <source>
        <dbReference type="EMBL" id="MBO2007224.1"/>
    </source>
</evidence>
<proteinExistence type="predicted"/>
<dbReference type="EMBL" id="JAGETR010000146">
    <property type="protein sequence ID" value="MBO2007224.1"/>
    <property type="molecule type" value="Genomic_DNA"/>
</dbReference>